<name>A0A1B6ETA5_9HEMI</name>
<dbReference type="EMBL" id="GECZ01028577">
    <property type="protein sequence ID" value="JAS41192.1"/>
    <property type="molecule type" value="Transcribed_RNA"/>
</dbReference>
<dbReference type="SUPFAM" id="SSF56672">
    <property type="entry name" value="DNA/RNA polymerases"/>
    <property type="match status" value="1"/>
</dbReference>
<dbReference type="GO" id="GO:0071897">
    <property type="term" value="P:DNA biosynthetic process"/>
    <property type="evidence" value="ECO:0007669"/>
    <property type="project" value="UniProtKB-ARBA"/>
</dbReference>
<sequence length="313" mass="35433">TENQLIKIINSIKSKWSSGYDDIPTKIIKDAKWAILKPLLHVINSCLISGIFPPQLKISKIIPLYKKGSKKDPSNYRPLSILPSFSKFFEKSMLVQLTDYFEKNNLFDREQHGFRQNKSTITAIVSCIDNIIDKLDAGDQTVTAFLDLTKAFESVSHPKLLEKLISYGITGKDLALIKSYLSDRQQLVETPYTIKNKVLKIKSRAQEIKYSVPQGSVLGPFLFLCYIGKLPTCLSDLTIKSNICMFADDINITISNNNKNNIFPDLETAVNTVNNQLNNLNLLLNKNITTFIKFSCRRSNLSDTSNNQNIPFK</sequence>
<evidence type="ECO:0000259" key="1">
    <source>
        <dbReference type="PROSITE" id="PS50878"/>
    </source>
</evidence>
<feature type="domain" description="Reverse transcriptase" evidence="1">
    <location>
        <begin position="45"/>
        <end position="313"/>
    </location>
</feature>
<dbReference type="InterPro" id="IPR043502">
    <property type="entry name" value="DNA/RNA_pol_sf"/>
</dbReference>
<dbReference type="PANTHER" id="PTHR33332">
    <property type="entry name" value="REVERSE TRANSCRIPTASE DOMAIN-CONTAINING PROTEIN"/>
    <property type="match status" value="1"/>
</dbReference>
<reference evidence="2" key="1">
    <citation type="submission" date="2015-11" db="EMBL/GenBank/DDBJ databases">
        <title>De novo transcriptome assembly of four potential Pierce s Disease insect vectors from Arizona vineyards.</title>
        <authorList>
            <person name="Tassone E.E."/>
        </authorList>
    </citation>
    <scope>NUCLEOTIDE SEQUENCE</scope>
</reference>
<proteinExistence type="predicted"/>
<dbReference type="CDD" id="cd01650">
    <property type="entry name" value="RT_nLTR_like"/>
    <property type="match status" value="1"/>
</dbReference>
<accession>A0A1B6ETA5</accession>
<feature type="non-terminal residue" evidence="2">
    <location>
        <position position="313"/>
    </location>
</feature>
<gene>
    <name evidence="2" type="ORF">g.3670</name>
</gene>
<dbReference type="PROSITE" id="PS50878">
    <property type="entry name" value="RT_POL"/>
    <property type="match status" value="1"/>
</dbReference>
<evidence type="ECO:0000313" key="2">
    <source>
        <dbReference type="EMBL" id="JAS41192.1"/>
    </source>
</evidence>
<dbReference type="AlphaFoldDB" id="A0A1B6ETA5"/>
<dbReference type="Pfam" id="PF00078">
    <property type="entry name" value="RVT_1"/>
    <property type="match status" value="1"/>
</dbReference>
<organism evidence="2">
    <name type="scientific">Cuerna arida</name>
    <dbReference type="NCBI Taxonomy" id="1464854"/>
    <lineage>
        <taxon>Eukaryota</taxon>
        <taxon>Metazoa</taxon>
        <taxon>Ecdysozoa</taxon>
        <taxon>Arthropoda</taxon>
        <taxon>Hexapoda</taxon>
        <taxon>Insecta</taxon>
        <taxon>Pterygota</taxon>
        <taxon>Neoptera</taxon>
        <taxon>Paraneoptera</taxon>
        <taxon>Hemiptera</taxon>
        <taxon>Auchenorrhyncha</taxon>
        <taxon>Membracoidea</taxon>
        <taxon>Cicadellidae</taxon>
        <taxon>Cicadellinae</taxon>
        <taxon>Proconiini</taxon>
        <taxon>Cuerna</taxon>
    </lineage>
</organism>
<protein>
    <recommendedName>
        <fullName evidence="1">Reverse transcriptase domain-containing protein</fullName>
    </recommendedName>
</protein>
<dbReference type="InterPro" id="IPR000477">
    <property type="entry name" value="RT_dom"/>
</dbReference>
<feature type="non-terminal residue" evidence="2">
    <location>
        <position position="1"/>
    </location>
</feature>